<feature type="transmembrane region" description="Helical" evidence="1">
    <location>
        <begin position="47"/>
        <end position="68"/>
    </location>
</feature>
<sequence length="92" mass="10536">MEASPSYRDARRQVERKLGFGIHLAVYVVVNIGLALINLMASPHKVWAVWPLFGWGIGLLFHGLGVFLHAPGAAWKERLIEHEMNKHRRRLE</sequence>
<gene>
    <name evidence="3" type="ORF">RY831_05280</name>
</gene>
<dbReference type="EMBL" id="JAWIIV010000003">
    <property type="protein sequence ID" value="MEC4718549.1"/>
    <property type="molecule type" value="Genomic_DNA"/>
</dbReference>
<keyword evidence="1" id="KW-0812">Transmembrane</keyword>
<dbReference type="Proteomes" id="UP001352263">
    <property type="component" value="Unassembled WGS sequence"/>
</dbReference>
<feature type="transmembrane region" description="Helical" evidence="1">
    <location>
        <begin position="20"/>
        <end position="41"/>
    </location>
</feature>
<evidence type="ECO:0000313" key="3">
    <source>
        <dbReference type="EMBL" id="MEC4718549.1"/>
    </source>
</evidence>
<evidence type="ECO:0000313" key="4">
    <source>
        <dbReference type="Proteomes" id="UP001352263"/>
    </source>
</evidence>
<accession>A0ABU6J4K5</accession>
<dbReference type="InterPro" id="IPR025698">
    <property type="entry name" value="2TM_dom"/>
</dbReference>
<proteinExistence type="predicted"/>
<comment type="caution">
    <text evidence="3">The sequence shown here is derived from an EMBL/GenBank/DDBJ whole genome shotgun (WGS) entry which is preliminary data.</text>
</comment>
<evidence type="ECO:0000256" key="1">
    <source>
        <dbReference type="SAM" id="Phobius"/>
    </source>
</evidence>
<protein>
    <submittedName>
        <fullName evidence="3">2TM domain-containing protein</fullName>
    </submittedName>
</protein>
<evidence type="ECO:0000259" key="2">
    <source>
        <dbReference type="Pfam" id="PF13239"/>
    </source>
</evidence>
<dbReference type="Pfam" id="PF13239">
    <property type="entry name" value="2TM"/>
    <property type="match status" value="1"/>
</dbReference>
<organism evidence="3 4">
    <name type="scientific">Noviherbaspirillum album</name>
    <dbReference type="NCBI Taxonomy" id="3080276"/>
    <lineage>
        <taxon>Bacteria</taxon>
        <taxon>Pseudomonadati</taxon>
        <taxon>Pseudomonadota</taxon>
        <taxon>Betaproteobacteria</taxon>
        <taxon>Burkholderiales</taxon>
        <taxon>Oxalobacteraceae</taxon>
        <taxon>Noviherbaspirillum</taxon>
    </lineage>
</organism>
<dbReference type="RefSeq" id="WP_326505284.1">
    <property type="nucleotide sequence ID" value="NZ_JAWIIV010000003.1"/>
</dbReference>
<feature type="domain" description="2TM" evidence="2">
    <location>
        <begin position="9"/>
        <end position="85"/>
    </location>
</feature>
<reference evidence="3 4" key="1">
    <citation type="submission" date="2023-10" db="EMBL/GenBank/DDBJ databases">
        <title>Noviherbaspirillum sp. CPCC 100848 genome assembly.</title>
        <authorList>
            <person name="Li X.Y."/>
            <person name="Fang X.M."/>
        </authorList>
    </citation>
    <scope>NUCLEOTIDE SEQUENCE [LARGE SCALE GENOMIC DNA]</scope>
    <source>
        <strain evidence="3 4">CPCC 100848</strain>
    </source>
</reference>
<keyword evidence="1" id="KW-1133">Transmembrane helix</keyword>
<keyword evidence="1" id="KW-0472">Membrane</keyword>
<name>A0ABU6J4K5_9BURK</name>
<keyword evidence="4" id="KW-1185">Reference proteome</keyword>